<gene>
    <name evidence="1" type="ORF">A0H81_05009</name>
</gene>
<name>A0A1C7ME31_GRIFR</name>
<protein>
    <submittedName>
        <fullName evidence="1">Uncharacterized protein</fullName>
    </submittedName>
</protein>
<dbReference type="AlphaFoldDB" id="A0A1C7ME31"/>
<dbReference type="Proteomes" id="UP000092993">
    <property type="component" value="Unassembled WGS sequence"/>
</dbReference>
<evidence type="ECO:0000313" key="2">
    <source>
        <dbReference type="Proteomes" id="UP000092993"/>
    </source>
</evidence>
<comment type="caution">
    <text evidence="1">The sequence shown here is derived from an EMBL/GenBank/DDBJ whole genome shotgun (WGS) entry which is preliminary data.</text>
</comment>
<sequence>MRCSEHDYGCNDEMGTLNQKRLCQDVKCGFNGWRCVMPSLIRHNQSEDTYTSSLLISILYQIIFYS</sequence>
<evidence type="ECO:0000313" key="1">
    <source>
        <dbReference type="EMBL" id="OBZ75191.1"/>
    </source>
</evidence>
<dbReference type="EMBL" id="LUGG01000004">
    <property type="protein sequence ID" value="OBZ75191.1"/>
    <property type="molecule type" value="Genomic_DNA"/>
</dbReference>
<accession>A0A1C7ME31</accession>
<reference evidence="1 2" key="1">
    <citation type="submission" date="2016-03" db="EMBL/GenBank/DDBJ databases">
        <title>Whole genome sequencing of Grifola frondosa 9006-11.</title>
        <authorList>
            <person name="Min B."/>
            <person name="Park H."/>
            <person name="Kim J.-G."/>
            <person name="Cho H."/>
            <person name="Oh Y.-L."/>
            <person name="Kong W.-S."/>
            <person name="Choi I.-G."/>
        </authorList>
    </citation>
    <scope>NUCLEOTIDE SEQUENCE [LARGE SCALE GENOMIC DNA]</scope>
    <source>
        <strain evidence="1 2">9006-11</strain>
    </source>
</reference>
<keyword evidence="2" id="KW-1185">Reference proteome</keyword>
<proteinExistence type="predicted"/>
<organism evidence="1 2">
    <name type="scientific">Grifola frondosa</name>
    <name type="common">Maitake</name>
    <name type="synonym">Polyporus frondosus</name>
    <dbReference type="NCBI Taxonomy" id="5627"/>
    <lineage>
        <taxon>Eukaryota</taxon>
        <taxon>Fungi</taxon>
        <taxon>Dikarya</taxon>
        <taxon>Basidiomycota</taxon>
        <taxon>Agaricomycotina</taxon>
        <taxon>Agaricomycetes</taxon>
        <taxon>Polyporales</taxon>
        <taxon>Grifolaceae</taxon>
        <taxon>Grifola</taxon>
    </lineage>
</organism>